<sequence length="438" mass="47833">MTEENAVNVRTESNSQLTDEQQRVYRVRHTLERDGGTPAGLLSGLASVVADGTWKQVPKGKNTEEPFTSFKEFVEAKPPYGLGYPAAHLLQILHIPHPHEGNPRMRAEMDSMRAEVRRLLAEDGVTGYTEDQRDRDIQAWAALDQAGGWWLGFFIACQVESGQRNVGGKRDATPPDRNTARPTKVSASEFARRAGTTSKRVLRYYRAWEAAAEAGAVGLGTGQLYPGHPPIDFPPAEDWSLYFGGRATGTSHDRQQAISDQALAQGIKPTMALVIAENPTALRAAILADPKTAQQAKGALTALALEARKADQVEYIRKAAQDGNAKTPAGQVIELPNNTKAQAAEHLAVIESPETDHDAIKTAYESVQALVAVAIWADPEIQTREQRTKFHKTLSNTTKNLESIHPDDLIAVADDDLREQIANLQKQVNELASLIMGS</sequence>
<keyword evidence="3" id="KW-1185">Reference proteome</keyword>
<evidence type="ECO:0000313" key="2">
    <source>
        <dbReference type="EMBL" id="GES11087.1"/>
    </source>
</evidence>
<accession>A0A5M3WP40</accession>
<proteinExistence type="predicted"/>
<dbReference type="EMBL" id="BLAE01000026">
    <property type="protein sequence ID" value="GES11087.1"/>
    <property type="molecule type" value="Genomic_DNA"/>
</dbReference>
<reference evidence="2 3" key="1">
    <citation type="submission" date="2019-10" db="EMBL/GenBank/DDBJ databases">
        <title>Whole genome shotgun sequence of Acrocarpospora macrocephala NBRC 16266.</title>
        <authorList>
            <person name="Ichikawa N."/>
            <person name="Kimura A."/>
            <person name="Kitahashi Y."/>
            <person name="Komaki H."/>
            <person name="Oguchi A."/>
        </authorList>
    </citation>
    <scope>NUCLEOTIDE SEQUENCE [LARGE SCALE GENOMIC DNA]</scope>
    <source>
        <strain evidence="2 3">NBRC 16266</strain>
    </source>
</reference>
<feature type="region of interest" description="Disordered" evidence="1">
    <location>
        <begin position="1"/>
        <end position="21"/>
    </location>
</feature>
<dbReference type="AlphaFoldDB" id="A0A5M3WP40"/>
<protein>
    <submittedName>
        <fullName evidence="2">Uncharacterized protein</fullName>
    </submittedName>
</protein>
<evidence type="ECO:0000256" key="1">
    <source>
        <dbReference type="SAM" id="MobiDB-lite"/>
    </source>
</evidence>
<organism evidence="2 3">
    <name type="scientific">Acrocarpospora macrocephala</name>
    <dbReference type="NCBI Taxonomy" id="150177"/>
    <lineage>
        <taxon>Bacteria</taxon>
        <taxon>Bacillati</taxon>
        <taxon>Actinomycetota</taxon>
        <taxon>Actinomycetes</taxon>
        <taxon>Streptosporangiales</taxon>
        <taxon>Streptosporangiaceae</taxon>
        <taxon>Acrocarpospora</taxon>
    </lineage>
</organism>
<feature type="compositionally biased region" description="Polar residues" evidence="1">
    <location>
        <begin position="8"/>
        <end position="19"/>
    </location>
</feature>
<comment type="caution">
    <text evidence="2">The sequence shown here is derived from an EMBL/GenBank/DDBJ whole genome shotgun (WGS) entry which is preliminary data.</text>
</comment>
<dbReference type="Proteomes" id="UP000331127">
    <property type="component" value="Unassembled WGS sequence"/>
</dbReference>
<evidence type="ECO:0000313" key="3">
    <source>
        <dbReference type="Proteomes" id="UP000331127"/>
    </source>
</evidence>
<name>A0A5M3WP40_9ACTN</name>
<gene>
    <name evidence="2" type="ORF">Amac_046840</name>
</gene>
<feature type="region of interest" description="Disordered" evidence="1">
    <location>
        <begin position="164"/>
        <end position="192"/>
    </location>
</feature>